<gene>
    <name evidence="3" type="ORF">E5344_07965</name>
</gene>
<evidence type="ECO:0000313" key="3">
    <source>
        <dbReference type="EMBL" id="TGY37615.1"/>
    </source>
</evidence>
<dbReference type="RefSeq" id="WP_135949275.1">
    <property type="nucleotide sequence ID" value="NZ_SRYO01000004.1"/>
</dbReference>
<feature type="domain" description="N-acetyltransferase" evidence="2">
    <location>
        <begin position="4"/>
        <end position="169"/>
    </location>
</feature>
<comment type="caution">
    <text evidence="3">The sequence shown here is derived from an EMBL/GenBank/DDBJ whole genome shotgun (WGS) entry which is preliminary data.</text>
</comment>
<sequence>MMTFTVRSARPADAAGMARVHVEGWRQTYRGLMADEILDAPDFVDRRERFWTAVLDDDPRFGQVAAAVALVDDEVVGIAMTGPTPEEDRTDGTPDRALHVLYVLADHHGTGVGAALLDAVAPASAAHMLWVADPHPRAQAFSAKHGFVLDGTVRVDEGVHELRMTRPARSSAAGRRDLDEAEPAAPR</sequence>
<dbReference type="Pfam" id="PF00583">
    <property type="entry name" value="Acetyltransf_1"/>
    <property type="match status" value="1"/>
</dbReference>
<protein>
    <submittedName>
        <fullName evidence="3">GNAT family N-acetyltransferase</fullName>
    </submittedName>
</protein>
<dbReference type="EMBL" id="SRYO01000004">
    <property type="protein sequence ID" value="TGY37615.1"/>
    <property type="molecule type" value="Genomic_DNA"/>
</dbReference>
<name>A0A4S2D8F0_9MICO</name>
<dbReference type="GO" id="GO:0016747">
    <property type="term" value="F:acyltransferase activity, transferring groups other than amino-acyl groups"/>
    <property type="evidence" value="ECO:0007669"/>
    <property type="project" value="InterPro"/>
</dbReference>
<evidence type="ECO:0000256" key="1">
    <source>
        <dbReference type="SAM" id="MobiDB-lite"/>
    </source>
</evidence>
<dbReference type="Proteomes" id="UP000309893">
    <property type="component" value="Unassembled WGS sequence"/>
</dbReference>
<keyword evidence="3" id="KW-0808">Transferase</keyword>
<reference evidence="3 4" key="1">
    <citation type="submission" date="2019-04" db="EMBL/GenBank/DDBJ databases">
        <title>Microbes associate with the intestines of laboratory mice.</title>
        <authorList>
            <person name="Navarre W."/>
            <person name="Wong E."/>
            <person name="Huang K."/>
            <person name="Tropini C."/>
            <person name="Ng K."/>
            <person name="Yu B."/>
        </authorList>
    </citation>
    <scope>NUCLEOTIDE SEQUENCE [LARGE SCALE GENOMIC DNA]</scope>
    <source>
        <strain evidence="3 4">NM46_B2-13</strain>
    </source>
</reference>
<dbReference type="CDD" id="cd04301">
    <property type="entry name" value="NAT_SF"/>
    <property type="match status" value="1"/>
</dbReference>
<dbReference type="InterPro" id="IPR016181">
    <property type="entry name" value="Acyl_CoA_acyltransferase"/>
</dbReference>
<evidence type="ECO:0000313" key="4">
    <source>
        <dbReference type="Proteomes" id="UP000309893"/>
    </source>
</evidence>
<dbReference type="OrthoDB" id="5243635at2"/>
<dbReference type="SUPFAM" id="SSF55729">
    <property type="entry name" value="Acyl-CoA N-acyltransferases (Nat)"/>
    <property type="match status" value="1"/>
</dbReference>
<feature type="region of interest" description="Disordered" evidence="1">
    <location>
        <begin position="165"/>
        <end position="187"/>
    </location>
</feature>
<dbReference type="InterPro" id="IPR000182">
    <property type="entry name" value="GNAT_dom"/>
</dbReference>
<organism evidence="3 4">
    <name type="scientific">Microbacterium laevaniformans</name>
    <dbReference type="NCBI Taxonomy" id="36807"/>
    <lineage>
        <taxon>Bacteria</taxon>
        <taxon>Bacillati</taxon>
        <taxon>Actinomycetota</taxon>
        <taxon>Actinomycetes</taxon>
        <taxon>Micrococcales</taxon>
        <taxon>Microbacteriaceae</taxon>
        <taxon>Microbacterium</taxon>
    </lineage>
</organism>
<accession>A0A4S2D8F0</accession>
<evidence type="ECO:0000259" key="2">
    <source>
        <dbReference type="PROSITE" id="PS51186"/>
    </source>
</evidence>
<proteinExistence type="predicted"/>
<dbReference type="AlphaFoldDB" id="A0A4S2D8F0"/>
<dbReference type="Gene3D" id="3.40.630.30">
    <property type="match status" value="1"/>
</dbReference>
<dbReference type="PROSITE" id="PS51186">
    <property type="entry name" value="GNAT"/>
    <property type="match status" value="1"/>
</dbReference>